<gene>
    <name evidence="1" type="ORF">G4V63_18005</name>
</gene>
<dbReference type="EMBL" id="JAAMRR010000917">
    <property type="protein sequence ID" value="NGX97033.1"/>
    <property type="molecule type" value="Genomic_DNA"/>
</dbReference>
<dbReference type="AlphaFoldDB" id="A0A7C9VPG5"/>
<name>A0A7C9VPG5_9BRAD</name>
<proteinExistence type="predicted"/>
<organism evidence="1 2">
    <name type="scientific">Candidatus Afipia apatlaquensis</name>
    <dbReference type="NCBI Taxonomy" id="2712852"/>
    <lineage>
        <taxon>Bacteria</taxon>
        <taxon>Pseudomonadati</taxon>
        <taxon>Pseudomonadota</taxon>
        <taxon>Alphaproteobacteria</taxon>
        <taxon>Hyphomicrobiales</taxon>
        <taxon>Nitrobacteraceae</taxon>
        <taxon>Afipia</taxon>
    </lineage>
</organism>
<protein>
    <submittedName>
        <fullName evidence="1">Uncharacterized protein</fullName>
    </submittedName>
</protein>
<evidence type="ECO:0000313" key="1">
    <source>
        <dbReference type="EMBL" id="NGX97033.1"/>
    </source>
</evidence>
<dbReference type="Proteomes" id="UP000480266">
    <property type="component" value="Unassembled WGS sequence"/>
</dbReference>
<accession>A0A7C9VPG5</accession>
<keyword evidence="2" id="KW-1185">Reference proteome</keyword>
<reference evidence="1" key="1">
    <citation type="submission" date="2020-02" db="EMBL/GenBank/DDBJ databases">
        <title>Draft genome sequence of Candidatus Afipia apatlaquensis IBT-C3, a potential strain for decolorization of textile dyes.</title>
        <authorList>
            <person name="Sanchez-Reyes A."/>
            <person name="Breton-Deval L."/>
            <person name="Mangelson H."/>
            <person name="Sanchez-Flores A."/>
        </authorList>
    </citation>
    <scope>NUCLEOTIDE SEQUENCE [LARGE SCALE GENOMIC DNA]</scope>
    <source>
        <strain evidence="1">IBT-C3</strain>
    </source>
</reference>
<sequence length="99" mass="10791">MIQRVEGNVAAVDDEVGPVVVDVLTYPMEVLDEFGKAGAEMRVADLRKAEAGHGGSFSGANLHSAHVSEMAWATVISFKTVVYLFPFSPLNWSTIKYNF</sequence>
<evidence type="ECO:0000313" key="2">
    <source>
        <dbReference type="Proteomes" id="UP000480266"/>
    </source>
</evidence>
<comment type="caution">
    <text evidence="1">The sequence shown here is derived from an EMBL/GenBank/DDBJ whole genome shotgun (WGS) entry which is preliminary data.</text>
</comment>